<keyword evidence="9 12" id="KW-1133">Transmembrane helix</keyword>
<organism evidence="14 15">
    <name type="scientific">Salinivirga cyanobacteriivorans</name>
    <dbReference type="NCBI Taxonomy" id="1307839"/>
    <lineage>
        <taxon>Bacteria</taxon>
        <taxon>Pseudomonadati</taxon>
        <taxon>Bacteroidota</taxon>
        <taxon>Bacteroidia</taxon>
        <taxon>Bacteroidales</taxon>
        <taxon>Salinivirgaceae</taxon>
        <taxon>Salinivirga</taxon>
    </lineage>
</organism>
<keyword evidence="15" id="KW-1185">Reference proteome</keyword>
<dbReference type="InterPro" id="IPR051174">
    <property type="entry name" value="Cytochrome_c-type_ET"/>
</dbReference>
<dbReference type="NCBIfam" id="TIGR03153">
    <property type="entry name" value="cytochr_NrfH"/>
    <property type="match status" value="1"/>
</dbReference>
<keyword evidence="4" id="KW-1003">Cell membrane</keyword>
<dbReference type="SUPFAM" id="SSF48695">
    <property type="entry name" value="Multiheme cytochromes"/>
    <property type="match status" value="1"/>
</dbReference>
<dbReference type="GO" id="GO:0022900">
    <property type="term" value="P:electron transport chain"/>
    <property type="evidence" value="ECO:0007669"/>
    <property type="project" value="InterPro"/>
</dbReference>
<evidence type="ECO:0000256" key="9">
    <source>
        <dbReference type="ARBA" id="ARBA00022989"/>
    </source>
</evidence>
<dbReference type="GO" id="GO:0009055">
    <property type="term" value="F:electron transfer activity"/>
    <property type="evidence" value="ECO:0007669"/>
    <property type="project" value="TreeGrafter"/>
</dbReference>
<evidence type="ECO:0000256" key="5">
    <source>
        <dbReference type="ARBA" id="ARBA00022617"/>
    </source>
</evidence>
<feature type="domain" description="NapC/NirT cytochrome c N-terminal" evidence="13">
    <location>
        <begin position="12"/>
        <end position="164"/>
    </location>
</feature>
<dbReference type="InterPro" id="IPR005126">
    <property type="entry name" value="NapC/NirT_cyt_c_N"/>
</dbReference>
<comment type="subcellular location">
    <subcellularLocation>
        <location evidence="1">Cell membrane</location>
    </subcellularLocation>
</comment>
<name>A0A0S2HWN2_9BACT</name>
<dbReference type="RefSeq" id="WP_057951972.1">
    <property type="nucleotide sequence ID" value="NZ_CP013118.1"/>
</dbReference>
<evidence type="ECO:0000256" key="3">
    <source>
        <dbReference type="ARBA" id="ARBA00022448"/>
    </source>
</evidence>
<feature type="transmembrane region" description="Helical" evidence="12">
    <location>
        <begin position="14"/>
        <end position="35"/>
    </location>
</feature>
<dbReference type="KEGG" id="blq:L21SP5_00752"/>
<comment type="similarity">
    <text evidence="2">Belongs to the NapC/NirT/NrfH family.</text>
</comment>
<evidence type="ECO:0000313" key="15">
    <source>
        <dbReference type="Proteomes" id="UP000064893"/>
    </source>
</evidence>
<dbReference type="PATRIC" id="fig|1307839.3.peg.797"/>
<evidence type="ECO:0000256" key="4">
    <source>
        <dbReference type="ARBA" id="ARBA00022475"/>
    </source>
</evidence>
<evidence type="ECO:0000313" key="14">
    <source>
        <dbReference type="EMBL" id="ALO14424.1"/>
    </source>
</evidence>
<keyword evidence="3" id="KW-0813">Transport</keyword>
<reference evidence="14 15" key="1">
    <citation type="submission" date="2015-11" db="EMBL/GenBank/DDBJ databases">
        <title>Description and complete genome sequence of a novel strain predominating in hypersaline microbial mats and representing a new family of the Bacteriodetes phylum.</title>
        <authorList>
            <person name="Spring S."/>
            <person name="Bunk B."/>
            <person name="Sproer C."/>
            <person name="Klenk H.-P."/>
        </authorList>
    </citation>
    <scope>NUCLEOTIDE SEQUENCE [LARGE SCALE GENOMIC DNA]</scope>
    <source>
        <strain evidence="14 15">L21-Spi-D4</strain>
    </source>
</reference>
<dbReference type="AlphaFoldDB" id="A0A0S2HWN2"/>
<keyword evidence="5" id="KW-0349">Heme</keyword>
<gene>
    <name evidence="14" type="primary">nrfH</name>
    <name evidence="14" type="ORF">L21SP5_00752</name>
</gene>
<dbReference type="GO" id="GO:0009061">
    <property type="term" value="P:anaerobic respiration"/>
    <property type="evidence" value="ECO:0007669"/>
    <property type="project" value="TreeGrafter"/>
</dbReference>
<evidence type="ECO:0000259" key="13">
    <source>
        <dbReference type="Pfam" id="PF03264"/>
    </source>
</evidence>
<dbReference type="InterPro" id="IPR017571">
    <property type="entry name" value="NrfH"/>
</dbReference>
<dbReference type="GO" id="GO:0046872">
    <property type="term" value="F:metal ion binding"/>
    <property type="evidence" value="ECO:0007669"/>
    <property type="project" value="UniProtKB-KW"/>
</dbReference>
<protein>
    <submittedName>
        <fullName evidence="14">Cytochrome c-type protein NrfH</fullName>
    </submittedName>
</protein>
<dbReference type="InterPro" id="IPR036280">
    <property type="entry name" value="Multihaem_cyt_sf"/>
</dbReference>
<sequence length="194" mass="22211">MKNFLKKLAPPKKWRIPVILLGGIFAGLFFYAVYISKAPSYLSDKPETCVNCHIMAPEFASWEHSAHREYTNCNSCHVPHDNVFRKYYFKAQDGLRHATIFTMRAEPQVIKIKQAGADVVQENCIRCHSDLVTDHKTLAYTNEFHQFRKDRKCWECHQTVPHGTVTSISSAPNARVPVPPSPVPEWLKSLITDN</sequence>
<dbReference type="PANTHER" id="PTHR30333:SF1">
    <property type="entry name" value="CYTOCHROME C-TYPE PROTEIN NAPC"/>
    <property type="match status" value="1"/>
</dbReference>
<keyword evidence="10" id="KW-0408">Iron</keyword>
<dbReference type="OrthoDB" id="9782159at2"/>
<dbReference type="GO" id="GO:0005886">
    <property type="term" value="C:plasma membrane"/>
    <property type="evidence" value="ECO:0007669"/>
    <property type="project" value="UniProtKB-SubCell"/>
</dbReference>
<keyword evidence="11 12" id="KW-0472">Membrane</keyword>
<dbReference type="Gene3D" id="1.10.3820.10">
    <property type="entry name" value="Di-heme elbow motif domain"/>
    <property type="match status" value="1"/>
</dbReference>
<evidence type="ECO:0000256" key="8">
    <source>
        <dbReference type="ARBA" id="ARBA00022982"/>
    </source>
</evidence>
<evidence type="ECO:0000256" key="2">
    <source>
        <dbReference type="ARBA" id="ARBA00007395"/>
    </source>
</evidence>
<evidence type="ECO:0000256" key="10">
    <source>
        <dbReference type="ARBA" id="ARBA00023004"/>
    </source>
</evidence>
<evidence type="ECO:0000256" key="7">
    <source>
        <dbReference type="ARBA" id="ARBA00022723"/>
    </source>
</evidence>
<dbReference type="Pfam" id="PF03264">
    <property type="entry name" value="Cytochrom_NNT"/>
    <property type="match status" value="1"/>
</dbReference>
<keyword evidence="8" id="KW-0249">Electron transport</keyword>
<evidence type="ECO:0000256" key="12">
    <source>
        <dbReference type="SAM" id="Phobius"/>
    </source>
</evidence>
<dbReference type="EMBL" id="CP013118">
    <property type="protein sequence ID" value="ALO14424.1"/>
    <property type="molecule type" value="Genomic_DNA"/>
</dbReference>
<evidence type="ECO:0000256" key="6">
    <source>
        <dbReference type="ARBA" id="ARBA00022692"/>
    </source>
</evidence>
<accession>A0A0S2HWN2</accession>
<keyword evidence="7" id="KW-0479">Metal-binding</keyword>
<evidence type="ECO:0000256" key="1">
    <source>
        <dbReference type="ARBA" id="ARBA00004236"/>
    </source>
</evidence>
<dbReference type="PANTHER" id="PTHR30333">
    <property type="entry name" value="CYTOCHROME C-TYPE PROTEIN"/>
    <property type="match status" value="1"/>
</dbReference>
<dbReference type="InterPro" id="IPR038266">
    <property type="entry name" value="NapC/NirT_cytc_sf"/>
</dbReference>
<dbReference type="STRING" id="1307839.L21SP5_00752"/>
<evidence type="ECO:0000256" key="11">
    <source>
        <dbReference type="ARBA" id="ARBA00023136"/>
    </source>
</evidence>
<proteinExistence type="inferred from homology"/>
<keyword evidence="6 12" id="KW-0812">Transmembrane</keyword>
<dbReference type="Proteomes" id="UP000064893">
    <property type="component" value="Chromosome"/>
</dbReference>